<gene>
    <name evidence="9" type="ORF">METZ01_LOCUS405524</name>
</gene>
<dbReference type="Pfam" id="PF02569">
    <property type="entry name" value="Pantoate_ligase"/>
    <property type="match status" value="1"/>
</dbReference>
<dbReference type="SUPFAM" id="SSF52374">
    <property type="entry name" value="Nucleotidylyl transferase"/>
    <property type="match status" value="1"/>
</dbReference>
<evidence type="ECO:0000256" key="8">
    <source>
        <dbReference type="ARBA" id="ARBA00048258"/>
    </source>
</evidence>
<dbReference type="GO" id="GO:0005524">
    <property type="term" value="F:ATP binding"/>
    <property type="evidence" value="ECO:0007669"/>
    <property type="project" value="UniProtKB-KW"/>
</dbReference>
<feature type="non-terminal residue" evidence="9">
    <location>
        <position position="1"/>
    </location>
</feature>
<dbReference type="EMBL" id="UINC01156317">
    <property type="protein sequence ID" value="SVD52670.1"/>
    <property type="molecule type" value="Genomic_DNA"/>
</dbReference>
<name>A0A382W227_9ZZZZ</name>
<organism evidence="9">
    <name type="scientific">marine metagenome</name>
    <dbReference type="NCBI Taxonomy" id="408172"/>
    <lineage>
        <taxon>unclassified sequences</taxon>
        <taxon>metagenomes</taxon>
        <taxon>ecological metagenomes</taxon>
    </lineage>
</organism>
<dbReference type="UniPathway" id="UPA00028">
    <property type="reaction ID" value="UER00005"/>
</dbReference>
<protein>
    <recommendedName>
        <fullName evidence="3">pantoate--beta-alanine ligase (AMP-forming)</fullName>
        <ecNumber evidence="3">6.3.2.1</ecNumber>
    </recommendedName>
</protein>
<dbReference type="GO" id="GO:0005829">
    <property type="term" value="C:cytosol"/>
    <property type="evidence" value="ECO:0007669"/>
    <property type="project" value="TreeGrafter"/>
</dbReference>
<dbReference type="InterPro" id="IPR003721">
    <property type="entry name" value="Pantoate_ligase"/>
</dbReference>
<sequence>HLIPANVAFFGKKDYQQLKVVEQVVQDSNLPIEIVGCPTVREKDGLAMSSRNRLLTQEERRRAKCVFESLELAQKIADEGERDPKNVIFKIRAHLHRADVKIDYVALVNPDTLYPEKELIENTLALVAVRMGSIRLLDNRLIRLGAG</sequence>
<dbReference type="AlphaFoldDB" id="A0A382W227"/>
<evidence type="ECO:0000256" key="2">
    <source>
        <dbReference type="ARBA" id="ARBA00009256"/>
    </source>
</evidence>
<comment type="pathway">
    <text evidence="1">Cofactor biosynthesis; (R)-pantothenate biosynthesis; (R)-pantothenate from (R)-pantoate and beta-alanine: step 1/1.</text>
</comment>
<keyword evidence="7" id="KW-0067">ATP-binding</keyword>
<dbReference type="PANTHER" id="PTHR21299">
    <property type="entry name" value="CYTIDYLATE KINASE/PANTOATE-BETA-ALANINE LIGASE"/>
    <property type="match status" value="1"/>
</dbReference>
<evidence type="ECO:0000256" key="3">
    <source>
        <dbReference type="ARBA" id="ARBA00012219"/>
    </source>
</evidence>
<comment type="catalytic activity">
    <reaction evidence="8">
        <text>(R)-pantoate + beta-alanine + ATP = (R)-pantothenate + AMP + diphosphate + H(+)</text>
        <dbReference type="Rhea" id="RHEA:10912"/>
        <dbReference type="ChEBI" id="CHEBI:15378"/>
        <dbReference type="ChEBI" id="CHEBI:15980"/>
        <dbReference type="ChEBI" id="CHEBI:29032"/>
        <dbReference type="ChEBI" id="CHEBI:30616"/>
        <dbReference type="ChEBI" id="CHEBI:33019"/>
        <dbReference type="ChEBI" id="CHEBI:57966"/>
        <dbReference type="ChEBI" id="CHEBI:456215"/>
        <dbReference type="EC" id="6.3.2.1"/>
    </reaction>
</comment>
<dbReference type="Gene3D" id="3.30.1300.10">
    <property type="entry name" value="Pantoate-beta-alanine ligase, C-terminal domain"/>
    <property type="match status" value="1"/>
</dbReference>
<dbReference type="GO" id="GO:0015940">
    <property type="term" value="P:pantothenate biosynthetic process"/>
    <property type="evidence" value="ECO:0007669"/>
    <property type="project" value="UniProtKB-UniPathway"/>
</dbReference>
<keyword evidence="5" id="KW-0566">Pantothenate biosynthesis</keyword>
<evidence type="ECO:0000256" key="4">
    <source>
        <dbReference type="ARBA" id="ARBA00022598"/>
    </source>
</evidence>
<keyword evidence="4" id="KW-0436">Ligase</keyword>
<dbReference type="PANTHER" id="PTHR21299:SF1">
    <property type="entry name" value="PANTOATE--BETA-ALANINE LIGASE"/>
    <property type="match status" value="1"/>
</dbReference>
<dbReference type="EC" id="6.3.2.1" evidence="3"/>
<comment type="similarity">
    <text evidence="2">Belongs to the pantothenate synthetase family.</text>
</comment>
<proteinExistence type="inferred from homology"/>
<keyword evidence="6" id="KW-0547">Nucleotide-binding</keyword>
<accession>A0A382W227</accession>
<evidence type="ECO:0000256" key="1">
    <source>
        <dbReference type="ARBA" id="ARBA00004990"/>
    </source>
</evidence>
<dbReference type="GO" id="GO:0004592">
    <property type="term" value="F:pantoate-beta-alanine ligase activity"/>
    <property type="evidence" value="ECO:0007669"/>
    <property type="project" value="UniProtKB-EC"/>
</dbReference>
<evidence type="ECO:0000256" key="7">
    <source>
        <dbReference type="ARBA" id="ARBA00022840"/>
    </source>
</evidence>
<dbReference type="Gene3D" id="3.40.50.620">
    <property type="entry name" value="HUPs"/>
    <property type="match status" value="1"/>
</dbReference>
<evidence type="ECO:0000256" key="6">
    <source>
        <dbReference type="ARBA" id="ARBA00022741"/>
    </source>
</evidence>
<reference evidence="9" key="1">
    <citation type="submission" date="2018-05" db="EMBL/GenBank/DDBJ databases">
        <authorList>
            <person name="Lanie J.A."/>
            <person name="Ng W.-L."/>
            <person name="Kazmierczak K.M."/>
            <person name="Andrzejewski T.M."/>
            <person name="Davidsen T.M."/>
            <person name="Wayne K.J."/>
            <person name="Tettelin H."/>
            <person name="Glass J.I."/>
            <person name="Rusch D."/>
            <person name="Podicherti R."/>
            <person name="Tsui H.-C.T."/>
            <person name="Winkler M.E."/>
        </authorList>
    </citation>
    <scope>NUCLEOTIDE SEQUENCE</scope>
</reference>
<dbReference type="InterPro" id="IPR014729">
    <property type="entry name" value="Rossmann-like_a/b/a_fold"/>
</dbReference>
<evidence type="ECO:0000313" key="9">
    <source>
        <dbReference type="EMBL" id="SVD52670.1"/>
    </source>
</evidence>
<evidence type="ECO:0000256" key="5">
    <source>
        <dbReference type="ARBA" id="ARBA00022655"/>
    </source>
</evidence>
<dbReference type="InterPro" id="IPR042176">
    <property type="entry name" value="Pantoate_ligase_C"/>
</dbReference>